<dbReference type="AlphaFoldDB" id="A0A927N5U4"/>
<sequence>MSDTPLYDQLMNERLGRGPAEFEGHDTWDQSAEARAAYARGVAEGKARTQVLAMAQKHDQVGRQARSGDLVPAAGRRSRG</sequence>
<reference evidence="2" key="1">
    <citation type="submission" date="2020-10" db="EMBL/GenBank/DDBJ databases">
        <title>Sequencing the genomes of 1000 actinobacteria strains.</title>
        <authorList>
            <person name="Klenk H.-P."/>
        </authorList>
    </citation>
    <scope>NUCLEOTIDE SEQUENCE</scope>
    <source>
        <strain evidence="2">DSM 45354</strain>
    </source>
</reference>
<name>A0A927N5U4_9ACTN</name>
<comment type="caution">
    <text evidence="2">The sequence shown here is derived from an EMBL/GenBank/DDBJ whole genome shotgun (WGS) entry which is preliminary data.</text>
</comment>
<feature type="region of interest" description="Disordered" evidence="1">
    <location>
        <begin position="56"/>
        <end position="80"/>
    </location>
</feature>
<evidence type="ECO:0000313" key="3">
    <source>
        <dbReference type="Proteomes" id="UP000638648"/>
    </source>
</evidence>
<dbReference type="RefSeq" id="WP_192756130.1">
    <property type="nucleotide sequence ID" value="NZ_BAABJL010000160.1"/>
</dbReference>
<proteinExistence type="predicted"/>
<accession>A0A927N5U4</accession>
<dbReference type="Proteomes" id="UP000638648">
    <property type="component" value="Unassembled WGS sequence"/>
</dbReference>
<protein>
    <submittedName>
        <fullName evidence="2">Uncharacterized protein</fullName>
    </submittedName>
</protein>
<keyword evidence="3" id="KW-1185">Reference proteome</keyword>
<evidence type="ECO:0000313" key="2">
    <source>
        <dbReference type="EMBL" id="MBE1613221.1"/>
    </source>
</evidence>
<evidence type="ECO:0000256" key="1">
    <source>
        <dbReference type="SAM" id="MobiDB-lite"/>
    </source>
</evidence>
<organism evidence="2 3">
    <name type="scientific">Actinopolymorpha pittospori</name>
    <dbReference type="NCBI Taxonomy" id="648752"/>
    <lineage>
        <taxon>Bacteria</taxon>
        <taxon>Bacillati</taxon>
        <taxon>Actinomycetota</taxon>
        <taxon>Actinomycetes</taxon>
        <taxon>Propionibacteriales</taxon>
        <taxon>Actinopolymorphaceae</taxon>
        <taxon>Actinopolymorpha</taxon>
    </lineage>
</organism>
<gene>
    <name evidence="2" type="ORF">HEB94_010069</name>
</gene>
<dbReference type="EMBL" id="JADBEM010000001">
    <property type="protein sequence ID" value="MBE1613221.1"/>
    <property type="molecule type" value="Genomic_DNA"/>
</dbReference>